<dbReference type="OrthoDB" id="431717at2759"/>
<evidence type="ECO:0000313" key="2">
    <source>
        <dbReference type="Proteomes" id="UP000838756"/>
    </source>
</evidence>
<reference evidence="1" key="1">
    <citation type="submission" date="2022-03" db="EMBL/GenBank/DDBJ databases">
        <authorList>
            <person name="Lindestad O."/>
        </authorList>
    </citation>
    <scope>NUCLEOTIDE SEQUENCE</scope>
</reference>
<accession>A0A8S4QZB8</accession>
<dbReference type="EMBL" id="CAKXAJ010019822">
    <property type="protein sequence ID" value="CAH2218890.1"/>
    <property type="molecule type" value="Genomic_DNA"/>
</dbReference>
<dbReference type="AlphaFoldDB" id="A0A8S4QZB8"/>
<keyword evidence="2" id="KW-1185">Reference proteome</keyword>
<protein>
    <submittedName>
        <fullName evidence="1">Jg4904 protein</fullName>
    </submittedName>
</protein>
<comment type="caution">
    <text evidence="1">The sequence shown here is derived from an EMBL/GenBank/DDBJ whole genome shotgun (WGS) entry which is preliminary data.</text>
</comment>
<feature type="non-terminal residue" evidence="1">
    <location>
        <position position="1"/>
    </location>
</feature>
<gene>
    <name evidence="1" type="primary">jg4904</name>
    <name evidence="1" type="ORF">PAEG_LOCUS6446</name>
</gene>
<organism evidence="1 2">
    <name type="scientific">Pararge aegeria aegeria</name>
    <dbReference type="NCBI Taxonomy" id="348720"/>
    <lineage>
        <taxon>Eukaryota</taxon>
        <taxon>Metazoa</taxon>
        <taxon>Ecdysozoa</taxon>
        <taxon>Arthropoda</taxon>
        <taxon>Hexapoda</taxon>
        <taxon>Insecta</taxon>
        <taxon>Pterygota</taxon>
        <taxon>Neoptera</taxon>
        <taxon>Endopterygota</taxon>
        <taxon>Lepidoptera</taxon>
        <taxon>Glossata</taxon>
        <taxon>Ditrysia</taxon>
        <taxon>Papilionoidea</taxon>
        <taxon>Nymphalidae</taxon>
        <taxon>Satyrinae</taxon>
        <taxon>Satyrini</taxon>
        <taxon>Parargina</taxon>
        <taxon>Pararge</taxon>
    </lineage>
</organism>
<proteinExistence type="predicted"/>
<dbReference type="Proteomes" id="UP000838756">
    <property type="component" value="Unassembled WGS sequence"/>
</dbReference>
<sequence>MYSIQDGGVCHVDLGAILQYGGGELPPARLTRNVLAVCDITVTESRLQSILSYIRDSRELLLPAITVSFKWMEDQELMNKLHHVKNLILGSTLSHKVTVEELSKSNRKYKEKYIELLEDVFADFEVKETYTIEEQ</sequence>
<name>A0A8S4QZB8_9NEOP</name>
<evidence type="ECO:0000313" key="1">
    <source>
        <dbReference type="EMBL" id="CAH2218890.1"/>
    </source>
</evidence>